<evidence type="ECO:0000256" key="3">
    <source>
        <dbReference type="ARBA" id="ARBA00022692"/>
    </source>
</evidence>
<keyword evidence="2" id="KW-0813">Transport</keyword>
<comment type="subcellular location">
    <subcellularLocation>
        <location evidence="1">Membrane</location>
        <topology evidence="1">Multi-pass membrane protein</topology>
    </subcellularLocation>
</comment>
<protein>
    <submittedName>
        <fullName evidence="9">Menaquinol oxidoreductase</fullName>
    </submittedName>
</protein>
<evidence type="ECO:0000313" key="10">
    <source>
        <dbReference type="Proteomes" id="UP000683559"/>
    </source>
</evidence>
<keyword evidence="4" id="KW-0249">Electron transport</keyword>
<dbReference type="InterPro" id="IPR005798">
    <property type="entry name" value="Cyt_b/b6_C"/>
</dbReference>
<keyword evidence="3 7" id="KW-0812">Transmembrane</keyword>
<organism evidence="9 10">
    <name type="scientific">Geomonas subterranea</name>
    <dbReference type="NCBI Taxonomy" id="2847989"/>
    <lineage>
        <taxon>Bacteria</taxon>
        <taxon>Pseudomonadati</taxon>
        <taxon>Thermodesulfobacteriota</taxon>
        <taxon>Desulfuromonadia</taxon>
        <taxon>Geobacterales</taxon>
        <taxon>Geobacteraceae</taxon>
        <taxon>Geomonas</taxon>
    </lineage>
</organism>
<dbReference type="Pfam" id="PF00032">
    <property type="entry name" value="Cytochrom_B_C"/>
    <property type="match status" value="1"/>
</dbReference>
<keyword evidence="5 7" id="KW-1133">Transmembrane helix</keyword>
<evidence type="ECO:0000256" key="1">
    <source>
        <dbReference type="ARBA" id="ARBA00004141"/>
    </source>
</evidence>
<feature type="transmembrane region" description="Helical" evidence="7">
    <location>
        <begin position="96"/>
        <end position="119"/>
    </location>
</feature>
<keyword evidence="6 7" id="KW-0472">Membrane</keyword>
<dbReference type="PROSITE" id="PS51003">
    <property type="entry name" value="CYTB_CTER"/>
    <property type="match status" value="1"/>
</dbReference>
<accession>A0ABX8LGZ6</accession>
<evidence type="ECO:0000259" key="8">
    <source>
        <dbReference type="PROSITE" id="PS51003"/>
    </source>
</evidence>
<feature type="transmembrane region" description="Helical" evidence="7">
    <location>
        <begin position="50"/>
        <end position="71"/>
    </location>
</feature>
<name>A0ABX8LGZ6_9BACT</name>
<feature type="transmembrane region" description="Helical" evidence="7">
    <location>
        <begin position="139"/>
        <end position="161"/>
    </location>
</feature>
<evidence type="ECO:0000256" key="5">
    <source>
        <dbReference type="ARBA" id="ARBA00022989"/>
    </source>
</evidence>
<dbReference type="Proteomes" id="UP000683559">
    <property type="component" value="Chromosome"/>
</dbReference>
<dbReference type="EMBL" id="CP077683">
    <property type="protein sequence ID" value="QXE91293.1"/>
    <property type="molecule type" value="Genomic_DNA"/>
</dbReference>
<proteinExistence type="predicted"/>
<gene>
    <name evidence="9" type="ORF">KP001_01755</name>
</gene>
<feature type="domain" description="Cytochrome b/b6 C-terminal region profile" evidence="8">
    <location>
        <begin position="31"/>
        <end position="173"/>
    </location>
</feature>
<evidence type="ECO:0000256" key="4">
    <source>
        <dbReference type="ARBA" id="ARBA00022982"/>
    </source>
</evidence>
<evidence type="ECO:0000256" key="2">
    <source>
        <dbReference type="ARBA" id="ARBA00022448"/>
    </source>
</evidence>
<sequence length="173" mass="19055">MHLVKKEEIFPRDPNKTYSLMAIVDGDSLQVDKDPGDTVSSWPHLVLRELLLFLVVGIAVVGVSLLFNAPLEEPANALHSTNPAKAPWYFVGIQELVSYSAFLGGIVAPAAIVLSLLFLPYLDRNPAGVGVWFAKERRVATTIFTVFVVSMGILIVIGQFLRGPNWTLNLPWK</sequence>
<evidence type="ECO:0000256" key="6">
    <source>
        <dbReference type="ARBA" id="ARBA00023136"/>
    </source>
</evidence>
<dbReference type="RefSeq" id="WP_217287878.1">
    <property type="nucleotide sequence ID" value="NZ_CP077683.1"/>
</dbReference>
<keyword evidence="10" id="KW-1185">Reference proteome</keyword>
<evidence type="ECO:0000313" key="9">
    <source>
        <dbReference type="EMBL" id="QXE91293.1"/>
    </source>
</evidence>
<reference evidence="9 10" key="1">
    <citation type="submission" date="2021-06" db="EMBL/GenBank/DDBJ databases">
        <title>Gemonas diversity in paddy soil.</title>
        <authorList>
            <person name="Liu G."/>
        </authorList>
    </citation>
    <scope>NUCLEOTIDE SEQUENCE [LARGE SCALE GENOMIC DNA]</scope>
    <source>
        <strain evidence="9 10">RG2</strain>
    </source>
</reference>
<evidence type="ECO:0000256" key="7">
    <source>
        <dbReference type="SAM" id="Phobius"/>
    </source>
</evidence>